<comment type="caution">
    <text evidence="2">The sequence shown here is derived from an EMBL/GenBank/DDBJ whole genome shotgun (WGS) entry which is preliminary data.</text>
</comment>
<accession>A0AAV3A949</accession>
<reference evidence="2" key="1">
    <citation type="thesis" date="2020" institute="ProQuest LLC" country="789 East Eisenhower Parkway, Ann Arbor, MI, USA">
        <title>Comparative Genomics and Chromosome Evolution.</title>
        <authorList>
            <person name="Mudd A.B."/>
        </authorList>
    </citation>
    <scope>NUCLEOTIDE SEQUENCE</scope>
    <source>
        <strain evidence="2">1538</strain>
        <tissue evidence="2">Blood</tissue>
    </source>
</reference>
<keyword evidence="3" id="KW-1185">Reference proteome</keyword>
<dbReference type="AlphaFoldDB" id="A0AAV3A949"/>
<dbReference type="EMBL" id="DYDO01000007">
    <property type="protein sequence ID" value="DBA20807.1"/>
    <property type="molecule type" value="Genomic_DNA"/>
</dbReference>
<evidence type="ECO:0000313" key="3">
    <source>
        <dbReference type="Proteomes" id="UP001181693"/>
    </source>
</evidence>
<feature type="transmembrane region" description="Helical" evidence="1">
    <location>
        <begin position="41"/>
        <end position="58"/>
    </location>
</feature>
<evidence type="ECO:0000256" key="1">
    <source>
        <dbReference type="SAM" id="Phobius"/>
    </source>
</evidence>
<organism evidence="2 3">
    <name type="scientific">Pyxicephalus adspersus</name>
    <name type="common">African bullfrog</name>
    <dbReference type="NCBI Taxonomy" id="30357"/>
    <lineage>
        <taxon>Eukaryota</taxon>
        <taxon>Metazoa</taxon>
        <taxon>Chordata</taxon>
        <taxon>Craniata</taxon>
        <taxon>Vertebrata</taxon>
        <taxon>Euteleostomi</taxon>
        <taxon>Amphibia</taxon>
        <taxon>Batrachia</taxon>
        <taxon>Anura</taxon>
        <taxon>Neobatrachia</taxon>
        <taxon>Ranoidea</taxon>
        <taxon>Pyxicephalidae</taxon>
        <taxon>Pyxicephalinae</taxon>
        <taxon>Pyxicephalus</taxon>
    </lineage>
</organism>
<dbReference type="Proteomes" id="UP001181693">
    <property type="component" value="Unassembled WGS sequence"/>
</dbReference>
<keyword evidence="1" id="KW-0472">Membrane</keyword>
<gene>
    <name evidence="2" type="ORF">GDO54_017550</name>
</gene>
<evidence type="ECO:0000313" key="2">
    <source>
        <dbReference type="EMBL" id="DBA20807.1"/>
    </source>
</evidence>
<proteinExistence type="predicted"/>
<keyword evidence="1" id="KW-1133">Transmembrane helix</keyword>
<protein>
    <submittedName>
        <fullName evidence="2">Uncharacterized protein</fullName>
    </submittedName>
</protein>
<sequence length="94" mass="10844">MHMCVMLPKRRQTFYILSPYLDKLMAPLPRVNLSPLDIRNYNIYLCLSFSSVLALIILGNPEPIYKLYVIPNSVVDIANSERLCRTDFCPPLLN</sequence>
<name>A0AAV3A949_PYXAD</name>
<keyword evidence="1" id="KW-0812">Transmembrane</keyword>